<dbReference type="InterPro" id="IPR000073">
    <property type="entry name" value="AB_hydrolase_1"/>
</dbReference>
<dbReference type="GO" id="GO:0016787">
    <property type="term" value="F:hydrolase activity"/>
    <property type="evidence" value="ECO:0007669"/>
    <property type="project" value="UniProtKB-KW"/>
</dbReference>
<protein>
    <submittedName>
        <fullName evidence="2">Alpha/beta fold hydrolase</fullName>
    </submittedName>
</protein>
<dbReference type="EMBL" id="JBHTAG010000002">
    <property type="protein sequence ID" value="MFC7096760.1"/>
    <property type="molecule type" value="Genomic_DNA"/>
</dbReference>
<dbReference type="PRINTS" id="PR00111">
    <property type="entry name" value="ABHYDROLASE"/>
</dbReference>
<proteinExistence type="predicted"/>
<organism evidence="2 3">
    <name type="scientific">Halobaculum marinum</name>
    <dbReference type="NCBI Taxonomy" id="3031996"/>
    <lineage>
        <taxon>Archaea</taxon>
        <taxon>Methanobacteriati</taxon>
        <taxon>Methanobacteriota</taxon>
        <taxon>Stenosarchaea group</taxon>
        <taxon>Halobacteria</taxon>
        <taxon>Halobacteriales</taxon>
        <taxon>Haloferacaceae</taxon>
        <taxon>Halobaculum</taxon>
    </lineage>
</organism>
<accession>A0ABD5WTE8</accession>
<gene>
    <name evidence="2" type="ORF">ACFQKD_05530</name>
</gene>
<sequence>MPTVETNDIETYYERRGDGPPVVFVHGALVDHTQWAPQLDALADEYTVVAYDVRGHGRTGGSARESYSIDLFADDLAALVEALDLDRPVVCGLSMGGSIAMTYAARHPDRLSGLILADTFGPVPLTVGDLLQRQLLRLTIPPARLVGFERVERAMVWLQERLSGERVGGDYDRIEAIRARGPRMPSGEFEKVVRALASFHRTSVDYGAITVPTLAVYGEQETALIRRQMRSIASLIPHTRLLVVPHAGHAANLDNEAFVDGAIRGHLRRVWPEHAPARDDDQAAPAAPASDAS</sequence>
<dbReference type="AlphaFoldDB" id="A0ABD5WTE8"/>
<feature type="domain" description="AB hydrolase-1" evidence="1">
    <location>
        <begin position="20"/>
        <end position="255"/>
    </location>
</feature>
<dbReference type="PANTHER" id="PTHR43798">
    <property type="entry name" value="MONOACYLGLYCEROL LIPASE"/>
    <property type="match status" value="1"/>
</dbReference>
<evidence type="ECO:0000313" key="2">
    <source>
        <dbReference type="EMBL" id="MFC7096760.1"/>
    </source>
</evidence>
<reference evidence="2 3" key="1">
    <citation type="journal article" date="2019" name="Int. J. Syst. Evol. Microbiol.">
        <title>The Global Catalogue of Microorganisms (GCM) 10K type strain sequencing project: providing services to taxonomists for standard genome sequencing and annotation.</title>
        <authorList>
            <consortium name="The Broad Institute Genomics Platform"/>
            <consortium name="The Broad Institute Genome Sequencing Center for Infectious Disease"/>
            <person name="Wu L."/>
            <person name="Ma J."/>
        </authorList>
    </citation>
    <scope>NUCLEOTIDE SEQUENCE [LARGE SCALE GENOMIC DNA]</scope>
    <source>
        <strain evidence="2 3">DT55</strain>
    </source>
</reference>
<dbReference type="GeneID" id="79269347"/>
<keyword evidence="2" id="KW-0378">Hydrolase</keyword>
<dbReference type="InterPro" id="IPR029058">
    <property type="entry name" value="AB_hydrolase_fold"/>
</dbReference>
<comment type="caution">
    <text evidence="2">The sequence shown here is derived from an EMBL/GenBank/DDBJ whole genome shotgun (WGS) entry which is preliminary data.</text>
</comment>
<dbReference type="SUPFAM" id="SSF53474">
    <property type="entry name" value="alpha/beta-Hydrolases"/>
    <property type="match status" value="1"/>
</dbReference>
<dbReference type="InterPro" id="IPR050266">
    <property type="entry name" value="AB_hydrolase_sf"/>
</dbReference>
<dbReference type="Pfam" id="PF00561">
    <property type="entry name" value="Abhydrolase_1"/>
    <property type="match status" value="1"/>
</dbReference>
<dbReference type="RefSeq" id="WP_276238779.1">
    <property type="nucleotide sequence ID" value="NZ_CP119989.1"/>
</dbReference>
<evidence type="ECO:0000313" key="3">
    <source>
        <dbReference type="Proteomes" id="UP001596388"/>
    </source>
</evidence>
<dbReference type="Gene3D" id="3.40.50.1820">
    <property type="entry name" value="alpha/beta hydrolase"/>
    <property type="match status" value="1"/>
</dbReference>
<evidence type="ECO:0000259" key="1">
    <source>
        <dbReference type="Pfam" id="PF00561"/>
    </source>
</evidence>
<name>A0ABD5WTE8_9EURY</name>
<dbReference type="Proteomes" id="UP001596388">
    <property type="component" value="Unassembled WGS sequence"/>
</dbReference>
<keyword evidence="3" id="KW-1185">Reference proteome</keyword>